<dbReference type="InterPro" id="IPR035937">
    <property type="entry name" value="FPG_N"/>
</dbReference>
<gene>
    <name evidence="2" type="ORF">Hokovirus_3_256</name>
</gene>
<name>A0A1V0SH00_9VIRU</name>
<evidence type="ECO:0000259" key="1">
    <source>
        <dbReference type="Pfam" id="PF01149"/>
    </source>
</evidence>
<feature type="domain" description="Formamidopyrimidine-DNA glycosylase catalytic" evidence="1">
    <location>
        <begin position="1"/>
        <end position="96"/>
    </location>
</feature>
<dbReference type="Gene3D" id="3.20.190.10">
    <property type="entry name" value="MutM-like, N-terminal"/>
    <property type="match status" value="1"/>
</dbReference>
<organism evidence="2">
    <name type="scientific">Hokovirus HKV1</name>
    <dbReference type="NCBI Taxonomy" id="1977638"/>
    <lineage>
        <taxon>Viruses</taxon>
        <taxon>Varidnaviria</taxon>
        <taxon>Bamfordvirae</taxon>
        <taxon>Nucleocytoviricota</taxon>
        <taxon>Megaviricetes</taxon>
        <taxon>Imitervirales</taxon>
        <taxon>Mimiviridae</taxon>
        <taxon>Klosneuvirinae</taxon>
        <taxon>Hokovirus</taxon>
    </lineage>
</organism>
<dbReference type="InterPro" id="IPR010979">
    <property type="entry name" value="Ribosomal_uS13-like_H2TH"/>
</dbReference>
<dbReference type="InterPro" id="IPR012319">
    <property type="entry name" value="FPG_cat"/>
</dbReference>
<sequence>MPEVVEVQWLRNYFYQYIGYSLVSVTDKNNNINTINQKINNVDSKGKFMWFTLDNLYLKITFGLSGILKLEKDNTTKYTIKMSNNNQEILIYFNDQLSRGSSVLIDNDISKINTIENDLLKHPLTLDTLKEKINNLLKKNINKNKKIIQILFNQDNKGIGSGLGNYLICEILHRAKISPHTKLIDMEPYLPNLLYAINYTLRLSYLTNTEGYFKKMSIPIINFINNTRSNITNHNDINFCQIELNNDIFKYNVYKQKYDNNNNPVKVEIIYQTRKCYYVDI</sequence>
<reference evidence="2" key="1">
    <citation type="journal article" date="2017" name="Science">
        <title>Giant viruses with an expanded complement of translation system components.</title>
        <authorList>
            <person name="Schulz F."/>
            <person name="Yutin N."/>
            <person name="Ivanova N.N."/>
            <person name="Ortega D.R."/>
            <person name="Lee T.K."/>
            <person name="Vierheilig J."/>
            <person name="Daims H."/>
            <person name="Horn M."/>
            <person name="Wagner M."/>
            <person name="Jensen G.J."/>
            <person name="Kyrpides N.C."/>
            <person name="Koonin E.V."/>
            <person name="Woyke T."/>
        </authorList>
    </citation>
    <scope>NUCLEOTIDE SEQUENCE</scope>
    <source>
        <strain evidence="2">HKV1</strain>
    </source>
</reference>
<proteinExistence type="predicted"/>
<dbReference type="EMBL" id="KY684105">
    <property type="protein sequence ID" value="ARF10983.1"/>
    <property type="molecule type" value="Genomic_DNA"/>
</dbReference>
<dbReference type="GO" id="GO:0003676">
    <property type="term" value="F:nucleic acid binding"/>
    <property type="evidence" value="ECO:0007669"/>
    <property type="project" value="InterPro"/>
</dbReference>
<protein>
    <submittedName>
        <fullName evidence="2">Formamidopyrimidine-DNA glycosylase</fullName>
    </submittedName>
</protein>
<evidence type="ECO:0000313" key="2">
    <source>
        <dbReference type="EMBL" id="ARF10983.1"/>
    </source>
</evidence>
<dbReference type="SUPFAM" id="SSF81624">
    <property type="entry name" value="N-terminal domain of MutM-like DNA repair proteins"/>
    <property type="match status" value="1"/>
</dbReference>
<dbReference type="GO" id="GO:0008270">
    <property type="term" value="F:zinc ion binding"/>
    <property type="evidence" value="ECO:0007669"/>
    <property type="project" value="InterPro"/>
</dbReference>
<dbReference type="Gene3D" id="1.10.8.50">
    <property type="match status" value="1"/>
</dbReference>
<dbReference type="GO" id="GO:0019104">
    <property type="term" value="F:DNA N-glycosylase activity"/>
    <property type="evidence" value="ECO:0007669"/>
    <property type="project" value="InterPro"/>
</dbReference>
<accession>A0A1V0SH00</accession>
<dbReference type="Pfam" id="PF01149">
    <property type="entry name" value="Fapy_DNA_glyco"/>
    <property type="match status" value="1"/>
</dbReference>
<dbReference type="GO" id="GO:0003906">
    <property type="term" value="F:DNA-(apurinic or apyrimidinic site) endonuclease activity"/>
    <property type="evidence" value="ECO:0007669"/>
    <property type="project" value="InterPro"/>
</dbReference>
<dbReference type="SUPFAM" id="SSF46946">
    <property type="entry name" value="S13-like H2TH domain"/>
    <property type="match status" value="1"/>
</dbReference>
<dbReference type="GO" id="GO:0006284">
    <property type="term" value="P:base-excision repair"/>
    <property type="evidence" value="ECO:0007669"/>
    <property type="project" value="InterPro"/>
</dbReference>